<accession>A0A9X4G9F3</accession>
<dbReference type="RefSeq" id="WP_275218531.1">
    <property type="nucleotide sequence ID" value="NZ_JAPHVQ010000018.1"/>
</dbReference>
<dbReference type="Gene3D" id="3.30.70.1700">
    <property type="entry name" value="Phage minor tail protein U"/>
    <property type="match status" value="1"/>
</dbReference>
<dbReference type="EMBL" id="JAPHVQ010000018">
    <property type="protein sequence ID" value="MDE8035740.1"/>
    <property type="molecule type" value="Genomic_DNA"/>
</dbReference>
<reference evidence="1" key="2">
    <citation type="journal article" date="2023" name="Pathogens">
        <title>Pathological Features and Genomic Characterization of an Actinobacillus equuli subsp. equuli Bearing Unique Virulence-Associated Genes from an Adult Horse with Pleuropneumonia.</title>
        <authorList>
            <person name="Kamali M."/>
            <person name="Carossino M."/>
            <person name="Del Piero F."/>
            <person name="Peak L."/>
            <person name="Mitchell M.S."/>
            <person name="Willette J."/>
            <person name="Baker R."/>
            <person name="Li F."/>
            <person name="Kenez A."/>
            <person name="Balasuriya U.B.R."/>
            <person name="Go Y.Y."/>
        </authorList>
    </citation>
    <scope>NUCLEOTIDE SEQUENCE</scope>
    <source>
        <strain evidence="1">4524</strain>
    </source>
</reference>
<evidence type="ECO:0000313" key="1">
    <source>
        <dbReference type="EMBL" id="MDE8035740.1"/>
    </source>
</evidence>
<evidence type="ECO:0000313" key="2">
    <source>
        <dbReference type="Proteomes" id="UP001142444"/>
    </source>
</evidence>
<dbReference type="Proteomes" id="UP001142444">
    <property type="component" value="Unassembled WGS sequence"/>
</dbReference>
<organism evidence="1 2">
    <name type="scientific">Actinobacillus equuli subsp. equuli</name>
    <dbReference type="NCBI Taxonomy" id="202947"/>
    <lineage>
        <taxon>Bacteria</taxon>
        <taxon>Pseudomonadati</taxon>
        <taxon>Pseudomonadota</taxon>
        <taxon>Gammaproteobacteria</taxon>
        <taxon>Pasteurellales</taxon>
        <taxon>Pasteurellaceae</taxon>
        <taxon>Actinobacillus</taxon>
    </lineage>
</organism>
<dbReference type="SUPFAM" id="SSF143749">
    <property type="entry name" value="Phage tail protein-like"/>
    <property type="match status" value="1"/>
</dbReference>
<gene>
    <name evidence="1" type="ORF">OQ257_11295</name>
</gene>
<comment type="caution">
    <text evidence="1">The sequence shown here is derived from an EMBL/GenBank/DDBJ whole genome shotgun (WGS) entry which is preliminary data.</text>
</comment>
<dbReference type="InterPro" id="IPR038512">
    <property type="entry name" value="GpU-like_sf"/>
</dbReference>
<dbReference type="AlphaFoldDB" id="A0A9X4G9F3"/>
<protein>
    <submittedName>
        <fullName evidence="1">Phage minor tail U family protein</fullName>
    </submittedName>
</protein>
<dbReference type="InterPro" id="IPR035934">
    <property type="entry name" value="Phage_tail_protein-like_sf"/>
</dbReference>
<keyword evidence="2" id="KW-1185">Reference proteome</keyword>
<name>A0A9X4G9F3_ACTEU</name>
<sequence>MLIHTQVRQQVLALLNGKIEGIAHYHSGMPSFVDVDSETPALAVFIEEATCEPISVCEEEWTATLNVAVYLKSFLREDDLDAYLEQVDSLFKQAQEADGLDFLSGFQLSGVSYQLDTQQNSWVSGVISYSISYLRE</sequence>
<dbReference type="InterPro" id="IPR009312">
    <property type="entry name" value="Phage_lambda_GpU-like"/>
</dbReference>
<dbReference type="Pfam" id="PF06141">
    <property type="entry name" value="Phage_tail_U"/>
    <property type="match status" value="1"/>
</dbReference>
<proteinExistence type="predicted"/>
<reference evidence="1" key="1">
    <citation type="submission" date="2022-11" db="EMBL/GenBank/DDBJ databases">
        <authorList>
            <person name="Kamali M."/>
            <person name="Peak L."/>
            <person name="Go Y.Y."/>
            <person name="Balasuriya U.B.R."/>
            <person name="Carossino M."/>
        </authorList>
    </citation>
    <scope>NUCLEOTIDE SEQUENCE</scope>
    <source>
        <strain evidence="1">4524</strain>
    </source>
</reference>